<feature type="region of interest" description="Disordered" evidence="2">
    <location>
        <begin position="828"/>
        <end position="856"/>
    </location>
</feature>
<dbReference type="EMBL" id="AYKW01000005">
    <property type="protein sequence ID" value="PIL34680.1"/>
    <property type="molecule type" value="Genomic_DNA"/>
</dbReference>
<gene>
    <name evidence="3" type="ORF">GSI_03460</name>
</gene>
<feature type="compositionally biased region" description="Polar residues" evidence="2">
    <location>
        <begin position="567"/>
        <end position="579"/>
    </location>
</feature>
<feature type="compositionally biased region" description="Acidic residues" evidence="2">
    <location>
        <begin position="1012"/>
        <end position="1047"/>
    </location>
</feature>
<organism evidence="3 4">
    <name type="scientific">Ganoderma sinense ZZ0214-1</name>
    <dbReference type="NCBI Taxonomy" id="1077348"/>
    <lineage>
        <taxon>Eukaryota</taxon>
        <taxon>Fungi</taxon>
        <taxon>Dikarya</taxon>
        <taxon>Basidiomycota</taxon>
        <taxon>Agaricomycotina</taxon>
        <taxon>Agaricomycetes</taxon>
        <taxon>Polyporales</taxon>
        <taxon>Polyporaceae</taxon>
        <taxon>Ganoderma</taxon>
    </lineage>
</organism>
<keyword evidence="4" id="KW-1185">Reference proteome</keyword>
<evidence type="ECO:0000313" key="3">
    <source>
        <dbReference type="EMBL" id="PIL34680.1"/>
    </source>
</evidence>
<feature type="region of interest" description="Disordered" evidence="2">
    <location>
        <begin position="995"/>
        <end position="1075"/>
    </location>
</feature>
<feature type="compositionally biased region" description="Low complexity" evidence="2">
    <location>
        <begin position="328"/>
        <end position="341"/>
    </location>
</feature>
<evidence type="ECO:0000256" key="1">
    <source>
        <dbReference type="SAM" id="Coils"/>
    </source>
</evidence>
<feature type="compositionally biased region" description="Low complexity" evidence="2">
    <location>
        <begin position="385"/>
        <end position="404"/>
    </location>
</feature>
<dbReference type="AlphaFoldDB" id="A0A2G8SLR1"/>
<dbReference type="Proteomes" id="UP000230002">
    <property type="component" value="Unassembled WGS sequence"/>
</dbReference>
<name>A0A2G8SLR1_9APHY</name>
<evidence type="ECO:0000256" key="2">
    <source>
        <dbReference type="SAM" id="MobiDB-lite"/>
    </source>
</evidence>
<accession>A0A2G8SLR1</accession>
<comment type="caution">
    <text evidence="3">The sequence shown here is derived from an EMBL/GenBank/DDBJ whole genome shotgun (WGS) entry which is preliminary data.</text>
</comment>
<feature type="region of interest" description="Disordered" evidence="2">
    <location>
        <begin position="317"/>
        <end position="404"/>
    </location>
</feature>
<feature type="compositionally biased region" description="Acidic residues" evidence="2">
    <location>
        <begin position="995"/>
        <end position="1005"/>
    </location>
</feature>
<evidence type="ECO:0000313" key="4">
    <source>
        <dbReference type="Proteomes" id="UP000230002"/>
    </source>
</evidence>
<sequence length="1075" mass="117129">MAPTTRKSAKVVPLHVHASLAHLRACPQCGFRAGAPLMSEGISNEENQGCWYETCLNNRPPRYSTCNYFAWRKDIPEGRPANTETRSCPGLLCTSRADAVNRVPSAVVQDQRPFYRHYTPINAFCTSAKASGPSSDEEPELDPDLYADPDVVSPALDTSRPSVALSIGPYYRAALNESEQQQRLQAELADTEARHERARAKRHETSLRWWNENDELPQSLVVPVPRWPEFHPPDIPLLAQEFLSGDNRFQYWEAKEATWYTGSTGTAPRDLRKLSKDDLCYRSWDVKRGIGMPGQQVRCHMPEDFVPSASSLDPMPYLMTPRAHTRFSSPTPTSPPGSGSSAVSWFDETPTRPPSRSESDLPEINESLTPSEDPLPALFPSEHVPAFPTPSSSSTSPLDLSSAPRGPRGWPWRYALHVQPSESRLFPLPPRRSPSTSLSLHVALALPPPTMASSTTRSIMPSTFWDNLTAEILKLLVPLWTGSKSGSNKAAWSSALVDAGGSIDWARIDRWTNYNLGDPGENPEEDVDMRGWLMDRCMYLHIQSGKLTFAKHLKGLDMATGTYLPNDVSQPSNAGSAPQPSDLDDPMPDPANATQSARAPMVGPSVTGATAPADGPSTAGVGADSDVVPVTEPAAPSTHVDPASVRQKIAALLNMTTGNAESDCALLGQCIDAVGFKTKDDNEPVWLNTGLPARKNGRLHAKSDVALYGVDARPDPLHPRGKMVFVIMKQADLRYVPEFRAVVVKSPDVFEALAADVRFQQGNVCFTVPVAVHGAVLEFAVGAIDSDKEAHTNEGFHLHTIPLNPDMSSPSFRNIRFGVQFRADRHEDGELPSTSDVLTEDDESGRDQGASASAHVSRGKKGNLALDVAQLQWLCATNDGAFLNNAAVKLLRSTHAKSKFPYASVVTIAHTIFDIAKVGWLPDTAPVLARGTKIRYSAIGRLVGRSAGWVGLAVKLHEQLEAYKADPDVSWRLRKRRNGLVGVKTLLKEIKLAVEGDEAMDEDDGDGRPEEDKDEDGEGVDGLENEDEDDDEDGDGVDGQDDEDEDDHGSYSAEMPPGGVNYGARVLSESEESSE</sequence>
<proteinExistence type="predicted"/>
<reference evidence="3 4" key="1">
    <citation type="journal article" date="2015" name="Sci. Rep.">
        <title>Chromosome-level genome map provides insights into diverse defense mechanisms in the medicinal fungus Ganoderma sinense.</title>
        <authorList>
            <person name="Zhu Y."/>
            <person name="Xu J."/>
            <person name="Sun C."/>
            <person name="Zhou S."/>
            <person name="Xu H."/>
            <person name="Nelson D.R."/>
            <person name="Qian J."/>
            <person name="Song J."/>
            <person name="Luo H."/>
            <person name="Xiang L."/>
            <person name="Li Y."/>
            <person name="Xu Z."/>
            <person name="Ji A."/>
            <person name="Wang L."/>
            <person name="Lu S."/>
            <person name="Hayward A."/>
            <person name="Sun W."/>
            <person name="Li X."/>
            <person name="Schwartz D.C."/>
            <person name="Wang Y."/>
            <person name="Chen S."/>
        </authorList>
    </citation>
    <scope>NUCLEOTIDE SEQUENCE [LARGE SCALE GENOMIC DNA]</scope>
    <source>
        <strain evidence="3 4">ZZ0214-1</strain>
    </source>
</reference>
<keyword evidence="1" id="KW-0175">Coiled coil</keyword>
<dbReference type="OrthoDB" id="10519589at2759"/>
<feature type="coiled-coil region" evidence="1">
    <location>
        <begin position="174"/>
        <end position="201"/>
    </location>
</feature>
<protein>
    <submittedName>
        <fullName evidence="3">Uncharacterized protein</fullName>
    </submittedName>
</protein>
<feature type="region of interest" description="Disordered" evidence="2">
    <location>
        <begin position="564"/>
        <end position="642"/>
    </location>
</feature>